<accession>A0ABD2Q4S8</accession>
<organism evidence="2 3">
    <name type="scientific">Cichlidogyrus casuarinus</name>
    <dbReference type="NCBI Taxonomy" id="1844966"/>
    <lineage>
        <taxon>Eukaryota</taxon>
        <taxon>Metazoa</taxon>
        <taxon>Spiralia</taxon>
        <taxon>Lophotrochozoa</taxon>
        <taxon>Platyhelminthes</taxon>
        <taxon>Monogenea</taxon>
        <taxon>Monopisthocotylea</taxon>
        <taxon>Dactylogyridea</taxon>
        <taxon>Ancyrocephalidae</taxon>
        <taxon>Cichlidogyrus</taxon>
    </lineage>
</organism>
<gene>
    <name evidence="2" type="ORF">Ciccas_007229</name>
</gene>
<name>A0ABD2Q4S8_9PLAT</name>
<dbReference type="AlphaFoldDB" id="A0ABD2Q4S8"/>
<protein>
    <submittedName>
        <fullName evidence="2">Uncharacterized protein</fullName>
    </submittedName>
</protein>
<dbReference type="EMBL" id="JBJKFK010001080">
    <property type="protein sequence ID" value="KAL3314157.1"/>
    <property type="molecule type" value="Genomic_DNA"/>
</dbReference>
<sequence length="88" mass="10114">MAISPCLDKRIAALQTRAEERDRLQLNNFQREEQPVPVNVALDSDPDDDPSSSERASREEKIKHRATAIGMREDTRFWNTCSTGRRDN</sequence>
<dbReference type="Proteomes" id="UP001626550">
    <property type="component" value="Unassembled WGS sequence"/>
</dbReference>
<comment type="caution">
    <text evidence="2">The sequence shown here is derived from an EMBL/GenBank/DDBJ whole genome shotgun (WGS) entry which is preliminary data.</text>
</comment>
<reference evidence="2 3" key="1">
    <citation type="submission" date="2024-11" db="EMBL/GenBank/DDBJ databases">
        <title>Adaptive evolution of stress response genes in parasites aligns with host niche diversity.</title>
        <authorList>
            <person name="Hahn C."/>
            <person name="Resl P."/>
        </authorList>
    </citation>
    <scope>NUCLEOTIDE SEQUENCE [LARGE SCALE GENOMIC DNA]</scope>
    <source>
        <strain evidence="2">EGGRZ-B1_66</strain>
        <tissue evidence="2">Body</tissue>
    </source>
</reference>
<evidence type="ECO:0000256" key="1">
    <source>
        <dbReference type="SAM" id="MobiDB-lite"/>
    </source>
</evidence>
<feature type="compositionally biased region" description="Basic and acidic residues" evidence="1">
    <location>
        <begin position="25"/>
        <end position="34"/>
    </location>
</feature>
<evidence type="ECO:0000313" key="2">
    <source>
        <dbReference type="EMBL" id="KAL3314157.1"/>
    </source>
</evidence>
<proteinExistence type="predicted"/>
<keyword evidence="3" id="KW-1185">Reference proteome</keyword>
<feature type="region of interest" description="Disordered" evidence="1">
    <location>
        <begin position="25"/>
        <end position="64"/>
    </location>
</feature>
<evidence type="ECO:0000313" key="3">
    <source>
        <dbReference type="Proteomes" id="UP001626550"/>
    </source>
</evidence>